<name>A0A1I4TN55_9GAMM</name>
<dbReference type="Gene3D" id="3.30.230.120">
    <property type="match status" value="1"/>
</dbReference>
<feature type="domain" description="GHMP kinase N-terminal" evidence="3">
    <location>
        <begin position="89"/>
        <end position="139"/>
    </location>
</feature>
<dbReference type="EMBL" id="FOUE01000008">
    <property type="protein sequence ID" value="SFM77977.1"/>
    <property type="molecule type" value="Genomic_DNA"/>
</dbReference>
<dbReference type="SUPFAM" id="SSF54211">
    <property type="entry name" value="Ribosomal protein S5 domain 2-like"/>
    <property type="match status" value="1"/>
</dbReference>
<accession>A0A1I4TN55</accession>
<protein>
    <submittedName>
        <fullName evidence="4">Threonine kinase</fullName>
    </submittedName>
</protein>
<evidence type="ECO:0000256" key="1">
    <source>
        <dbReference type="ARBA" id="ARBA00022741"/>
    </source>
</evidence>
<dbReference type="STRING" id="488535.SAMN04487963_3673"/>
<dbReference type="RefSeq" id="WP_175481967.1">
    <property type="nucleotide sequence ID" value="NZ_FOUE01000008.1"/>
</dbReference>
<dbReference type="Proteomes" id="UP000198519">
    <property type="component" value="Unassembled WGS sequence"/>
</dbReference>
<keyword evidence="1" id="KW-0547">Nucleotide-binding</keyword>
<dbReference type="PIRSF" id="PIRSF033887">
    <property type="entry name" value="PduX"/>
    <property type="match status" value="1"/>
</dbReference>
<dbReference type="GO" id="GO:0005524">
    <property type="term" value="F:ATP binding"/>
    <property type="evidence" value="ECO:0007669"/>
    <property type="project" value="InterPro"/>
</dbReference>
<evidence type="ECO:0000313" key="5">
    <source>
        <dbReference type="Proteomes" id="UP000198519"/>
    </source>
</evidence>
<gene>
    <name evidence="4" type="ORF">SAMN04487963_3673</name>
</gene>
<keyword evidence="2 4" id="KW-0418">Kinase</keyword>
<reference evidence="5" key="1">
    <citation type="submission" date="2016-10" db="EMBL/GenBank/DDBJ databases">
        <authorList>
            <person name="Varghese N."/>
            <person name="Submissions S."/>
        </authorList>
    </citation>
    <scope>NUCLEOTIDE SEQUENCE [LARGE SCALE GENOMIC DNA]</scope>
    <source>
        <strain evidence="5">CGMCC 1.7061</strain>
    </source>
</reference>
<dbReference type="InterPro" id="IPR020568">
    <property type="entry name" value="Ribosomal_Su5_D2-typ_SF"/>
</dbReference>
<dbReference type="AlphaFoldDB" id="A0A1I4TN55"/>
<dbReference type="GO" id="GO:0050515">
    <property type="term" value="F:4-(cytidine 5'-diphospho)-2-C-methyl-D-erythritol kinase activity"/>
    <property type="evidence" value="ECO:0007669"/>
    <property type="project" value="TreeGrafter"/>
</dbReference>
<dbReference type="InterPro" id="IPR012363">
    <property type="entry name" value="PduX"/>
</dbReference>
<keyword evidence="5" id="KW-1185">Reference proteome</keyword>
<dbReference type="InterPro" id="IPR006204">
    <property type="entry name" value="GHMP_kinase_N_dom"/>
</dbReference>
<dbReference type="PANTHER" id="PTHR43527">
    <property type="entry name" value="4-DIPHOSPHOCYTIDYL-2-C-METHYL-D-ERYTHRITOL KINASE, CHLOROPLASTIC"/>
    <property type="match status" value="1"/>
</dbReference>
<dbReference type="PANTHER" id="PTHR43527:SF1">
    <property type="entry name" value="L-THREONINE KINASE"/>
    <property type="match status" value="1"/>
</dbReference>
<sequence length="307" mass="32822">MQAVAGRSISNTKTHSGVTRLKAPGTCGELVQGALDGQDFLINCPIDLYSYATVKGHPEPGLHISSPGHFSKIRDTLLLASEQHDLELAHELNLFSDIPRGKGMASSSADITAAFMAVNDHCGVSLGMESFASVVTEIEPSDCVNFPGIAHLNHLTGHLFESLPAPTGLKVLIVDCGGNVDTITFDRLRARSIYKAHEAYLRDAVATLKRGLITGDLDAVAYAATCSARLNQQIMFKPQFDPLLQFAMTSGALGVNCAHSGTVLGVLFREADELEAHLRTHIAKRFGDSLQILGTFNVIGGGAHEFE</sequence>
<evidence type="ECO:0000259" key="3">
    <source>
        <dbReference type="Pfam" id="PF00288"/>
    </source>
</evidence>
<evidence type="ECO:0000313" key="4">
    <source>
        <dbReference type="EMBL" id="SFM77977.1"/>
    </source>
</evidence>
<proteinExistence type="predicted"/>
<evidence type="ECO:0000256" key="2">
    <source>
        <dbReference type="ARBA" id="ARBA00022777"/>
    </source>
</evidence>
<dbReference type="Pfam" id="PF00288">
    <property type="entry name" value="GHMP_kinases_N"/>
    <property type="match status" value="1"/>
</dbReference>
<keyword evidence="2 4" id="KW-0808">Transferase</keyword>
<organism evidence="4 5">
    <name type="scientific">Marinobacter zhejiangensis</name>
    <dbReference type="NCBI Taxonomy" id="488535"/>
    <lineage>
        <taxon>Bacteria</taxon>
        <taxon>Pseudomonadati</taxon>
        <taxon>Pseudomonadota</taxon>
        <taxon>Gammaproteobacteria</taxon>
        <taxon>Pseudomonadales</taxon>
        <taxon>Marinobacteraceae</taxon>
        <taxon>Marinobacter</taxon>
    </lineage>
</organism>